<keyword evidence="3 5" id="KW-0378">Hydrolase</keyword>
<dbReference type="Gene3D" id="3.40.50.1820">
    <property type="entry name" value="alpha/beta hydrolase"/>
    <property type="match status" value="1"/>
</dbReference>
<name>A0A1B6HDV5_9HEMI</name>
<evidence type="ECO:0000256" key="5">
    <source>
        <dbReference type="RuleBase" id="RU361235"/>
    </source>
</evidence>
<sequence>MNLFPTVFVLLSSICLCVMCTGDLTVQTKYGHLQGKLMKSRDGRNFSAYLGIPYAAPPIGKLRFQPPTSLPSWEGVRDARKEGSHCPHKGLPEESEDCLYLNVFTHSVNTSSPVMVYIHGGGFHMGSSALKHLGPEYLLDRDIVLVTIQYRLGVFGFLSTEDEVVPGNMGLKDQVKALQWVQENIEKFGGDPDRVTLFGNSAGGSSVHFHMQSPLSQNLFARAISQSGTALSSFSMTSRGKARKDTENIAKCLHCSINSSTEIIRCLQSKDSFEILTAFRTLLTSKYGTNKLLRPILEVENEHAFLTSSPLTATTNKPWLLGVNANEGLLKVEMKDINQTIVYINSEFRDFWPSLTFTSDLYSNLDDITDPIYRFYFENVTTTNDYAKSIEELVTDTWFAWPTEHALQNHNGSFYYYLYDHETDVTYSEIYNCSKAAGVSHTDELLVLFSQKGVFPDLNEQDTSISELMVNFWVNFATEGNPTPSPIDSNPQRKNSTDFKWESSNNSVPVYIHIQTNELKMETKLFSDRMNFWRHLPLRYL</sequence>
<reference evidence="7" key="1">
    <citation type="submission" date="2015-11" db="EMBL/GenBank/DDBJ databases">
        <title>De novo transcriptome assembly of four potential Pierce s Disease insect vectors from Arizona vineyards.</title>
        <authorList>
            <person name="Tassone E.E."/>
        </authorList>
    </citation>
    <scope>NUCLEOTIDE SEQUENCE</scope>
</reference>
<evidence type="ECO:0000259" key="6">
    <source>
        <dbReference type="Pfam" id="PF00135"/>
    </source>
</evidence>
<feature type="chain" id="PRO_5008447269" description="Carboxylic ester hydrolase" evidence="5">
    <location>
        <begin position="21"/>
        <end position="541"/>
    </location>
</feature>
<organism evidence="7">
    <name type="scientific">Homalodisca liturata</name>
    <dbReference type="NCBI Taxonomy" id="320908"/>
    <lineage>
        <taxon>Eukaryota</taxon>
        <taxon>Metazoa</taxon>
        <taxon>Ecdysozoa</taxon>
        <taxon>Arthropoda</taxon>
        <taxon>Hexapoda</taxon>
        <taxon>Insecta</taxon>
        <taxon>Pterygota</taxon>
        <taxon>Neoptera</taxon>
        <taxon>Paraneoptera</taxon>
        <taxon>Hemiptera</taxon>
        <taxon>Auchenorrhyncha</taxon>
        <taxon>Membracoidea</taxon>
        <taxon>Cicadellidae</taxon>
        <taxon>Cicadellinae</taxon>
        <taxon>Proconiini</taxon>
        <taxon>Homalodisca</taxon>
    </lineage>
</organism>
<dbReference type="EC" id="3.1.1.-" evidence="5"/>
<dbReference type="Pfam" id="PF00135">
    <property type="entry name" value="COesterase"/>
    <property type="match status" value="1"/>
</dbReference>
<evidence type="ECO:0000256" key="1">
    <source>
        <dbReference type="ARBA" id="ARBA00005964"/>
    </source>
</evidence>
<dbReference type="InterPro" id="IPR050309">
    <property type="entry name" value="Type-B_Carboxylest/Lipase"/>
</dbReference>
<dbReference type="AlphaFoldDB" id="A0A1B6HDV5"/>
<keyword evidence="2" id="KW-0719">Serine esterase</keyword>
<dbReference type="GO" id="GO:0052689">
    <property type="term" value="F:carboxylic ester hydrolase activity"/>
    <property type="evidence" value="ECO:0007669"/>
    <property type="project" value="UniProtKB-KW"/>
</dbReference>
<protein>
    <recommendedName>
        <fullName evidence="5">Carboxylic ester hydrolase</fullName>
        <ecNumber evidence="5">3.1.1.-</ecNumber>
    </recommendedName>
</protein>
<dbReference type="SUPFAM" id="SSF53474">
    <property type="entry name" value="alpha/beta-Hydrolases"/>
    <property type="match status" value="1"/>
</dbReference>
<keyword evidence="5" id="KW-0732">Signal</keyword>
<evidence type="ECO:0000256" key="3">
    <source>
        <dbReference type="ARBA" id="ARBA00022801"/>
    </source>
</evidence>
<proteinExistence type="inferred from homology"/>
<keyword evidence="4" id="KW-0325">Glycoprotein</keyword>
<gene>
    <name evidence="7" type="ORF">g.35777</name>
</gene>
<feature type="domain" description="Carboxylesterase type B" evidence="6">
    <location>
        <begin position="24"/>
        <end position="533"/>
    </location>
</feature>
<accession>A0A1B6HDV5</accession>
<dbReference type="PROSITE" id="PS00122">
    <property type="entry name" value="CARBOXYLESTERASE_B_1"/>
    <property type="match status" value="1"/>
</dbReference>
<dbReference type="InterPro" id="IPR029058">
    <property type="entry name" value="AB_hydrolase_fold"/>
</dbReference>
<dbReference type="PANTHER" id="PTHR11559">
    <property type="entry name" value="CARBOXYLESTERASE"/>
    <property type="match status" value="1"/>
</dbReference>
<dbReference type="InterPro" id="IPR019826">
    <property type="entry name" value="Carboxylesterase_B_AS"/>
</dbReference>
<evidence type="ECO:0000256" key="4">
    <source>
        <dbReference type="ARBA" id="ARBA00023180"/>
    </source>
</evidence>
<comment type="similarity">
    <text evidence="1 5">Belongs to the type-B carboxylesterase/lipase family.</text>
</comment>
<feature type="signal peptide" evidence="5">
    <location>
        <begin position="1"/>
        <end position="20"/>
    </location>
</feature>
<evidence type="ECO:0000256" key="2">
    <source>
        <dbReference type="ARBA" id="ARBA00022487"/>
    </source>
</evidence>
<evidence type="ECO:0000313" key="7">
    <source>
        <dbReference type="EMBL" id="JAS72825.1"/>
    </source>
</evidence>
<dbReference type="EMBL" id="GECU01034881">
    <property type="protein sequence ID" value="JAS72825.1"/>
    <property type="molecule type" value="Transcribed_RNA"/>
</dbReference>
<dbReference type="InterPro" id="IPR002018">
    <property type="entry name" value="CarbesteraseB"/>
</dbReference>